<evidence type="ECO:0000256" key="3">
    <source>
        <dbReference type="ARBA" id="ARBA00022741"/>
    </source>
</evidence>
<feature type="transmembrane region" description="Helical" evidence="7">
    <location>
        <begin position="255"/>
        <end position="275"/>
    </location>
</feature>
<keyword evidence="4" id="KW-0067">ATP-binding</keyword>
<dbReference type="InterPro" id="IPR011527">
    <property type="entry name" value="ABC1_TM_dom"/>
</dbReference>
<proteinExistence type="predicted"/>
<dbReference type="PROSITE" id="PS50929">
    <property type="entry name" value="ABC_TM1F"/>
    <property type="match status" value="1"/>
</dbReference>
<dbReference type="Pfam" id="PF00664">
    <property type="entry name" value="ABC_membrane"/>
    <property type="match status" value="1"/>
</dbReference>
<evidence type="ECO:0000259" key="8">
    <source>
        <dbReference type="PROSITE" id="PS50893"/>
    </source>
</evidence>
<evidence type="ECO:0000256" key="6">
    <source>
        <dbReference type="ARBA" id="ARBA00023136"/>
    </source>
</evidence>
<dbReference type="GO" id="GO:0005886">
    <property type="term" value="C:plasma membrane"/>
    <property type="evidence" value="ECO:0007669"/>
    <property type="project" value="UniProtKB-SubCell"/>
</dbReference>
<comment type="subcellular location">
    <subcellularLocation>
        <location evidence="1">Cell membrane</location>
        <topology evidence="1">Multi-pass membrane protein</topology>
    </subcellularLocation>
</comment>
<dbReference type="GO" id="GO:0016887">
    <property type="term" value="F:ATP hydrolysis activity"/>
    <property type="evidence" value="ECO:0007669"/>
    <property type="project" value="InterPro"/>
</dbReference>
<dbReference type="PANTHER" id="PTHR43394">
    <property type="entry name" value="ATP-DEPENDENT PERMEASE MDL1, MITOCHONDRIAL"/>
    <property type="match status" value="1"/>
</dbReference>
<keyword evidence="3" id="KW-0547">Nucleotide-binding</keyword>
<evidence type="ECO:0000256" key="7">
    <source>
        <dbReference type="SAM" id="Phobius"/>
    </source>
</evidence>
<dbReference type="Gene3D" id="3.40.50.300">
    <property type="entry name" value="P-loop containing nucleotide triphosphate hydrolases"/>
    <property type="match status" value="1"/>
</dbReference>
<evidence type="ECO:0000256" key="2">
    <source>
        <dbReference type="ARBA" id="ARBA00022692"/>
    </source>
</evidence>
<evidence type="ECO:0000313" key="10">
    <source>
        <dbReference type="EMBL" id="MBB2958737.1"/>
    </source>
</evidence>
<dbReference type="RefSeq" id="WP_183625893.1">
    <property type="nucleotide sequence ID" value="NZ_JACHWJ010000004.1"/>
</dbReference>
<dbReference type="Pfam" id="PF00005">
    <property type="entry name" value="ABC_tran"/>
    <property type="match status" value="1"/>
</dbReference>
<keyword evidence="6 7" id="KW-0472">Membrane</keyword>
<keyword evidence="5 7" id="KW-1133">Transmembrane helix</keyword>
<feature type="transmembrane region" description="Helical" evidence="7">
    <location>
        <begin position="141"/>
        <end position="164"/>
    </location>
</feature>
<dbReference type="SUPFAM" id="SSF90123">
    <property type="entry name" value="ABC transporter transmembrane region"/>
    <property type="match status" value="1"/>
</dbReference>
<keyword evidence="11" id="KW-1185">Reference proteome</keyword>
<dbReference type="PROSITE" id="PS00211">
    <property type="entry name" value="ABC_TRANSPORTER_1"/>
    <property type="match status" value="1"/>
</dbReference>
<dbReference type="Gene3D" id="1.20.1560.10">
    <property type="entry name" value="ABC transporter type 1, transmembrane domain"/>
    <property type="match status" value="1"/>
</dbReference>
<dbReference type="GO" id="GO:0015421">
    <property type="term" value="F:ABC-type oligopeptide transporter activity"/>
    <property type="evidence" value="ECO:0007669"/>
    <property type="project" value="TreeGrafter"/>
</dbReference>
<protein>
    <submittedName>
        <fullName evidence="10">ABC-type multidrug transport system fused ATPase/permease subunit</fullName>
    </submittedName>
</protein>
<reference evidence="10 11" key="1">
    <citation type="submission" date="2020-08" db="EMBL/GenBank/DDBJ databases">
        <title>Sequencing the genomes of 1000 actinobacteria strains.</title>
        <authorList>
            <person name="Klenk H.-P."/>
        </authorList>
    </citation>
    <scope>NUCLEOTIDE SEQUENCE [LARGE SCALE GENOMIC DNA]</scope>
    <source>
        <strain evidence="10 11">DSM 20419</strain>
    </source>
</reference>
<comment type="caution">
    <text evidence="10">The sequence shown here is derived from an EMBL/GenBank/DDBJ whole genome shotgun (WGS) entry which is preliminary data.</text>
</comment>
<name>A0A7W4URL6_9MICO</name>
<dbReference type="Proteomes" id="UP000545286">
    <property type="component" value="Unassembled WGS sequence"/>
</dbReference>
<evidence type="ECO:0000313" key="11">
    <source>
        <dbReference type="Proteomes" id="UP000545286"/>
    </source>
</evidence>
<gene>
    <name evidence="10" type="ORF">FHX72_002883</name>
</gene>
<accession>A0A7W4URL6</accession>
<evidence type="ECO:0000259" key="9">
    <source>
        <dbReference type="PROSITE" id="PS50929"/>
    </source>
</evidence>
<dbReference type="PANTHER" id="PTHR43394:SF1">
    <property type="entry name" value="ATP-BINDING CASSETTE SUB-FAMILY B MEMBER 10, MITOCHONDRIAL"/>
    <property type="match status" value="1"/>
</dbReference>
<evidence type="ECO:0000256" key="4">
    <source>
        <dbReference type="ARBA" id="ARBA00022840"/>
    </source>
</evidence>
<dbReference type="InterPro" id="IPR039421">
    <property type="entry name" value="Type_1_exporter"/>
</dbReference>
<dbReference type="PROSITE" id="PS50893">
    <property type="entry name" value="ABC_TRANSPORTER_2"/>
    <property type="match status" value="1"/>
</dbReference>
<dbReference type="AlphaFoldDB" id="A0A7W4URL6"/>
<dbReference type="GO" id="GO:0005524">
    <property type="term" value="F:ATP binding"/>
    <property type="evidence" value="ECO:0007669"/>
    <property type="project" value="UniProtKB-KW"/>
</dbReference>
<feature type="transmembrane region" description="Helical" evidence="7">
    <location>
        <begin position="287"/>
        <end position="307"/>
    </location>
</feature>
<keyword evidence="2 7" id="KW-0812">Transmembrane</keyword>
<feature type="domain" description="ABC transporter" evidence="8">
    <location>
        <begin position="361"/>
        <end position="619"/>
    </location>
</feature>
<dbReference type="SUPFAM" id="SSF52540">
    <property type="entry name" value="P-loop containing nucleoside triphosphate hydrolases"/>
    <property type="match status" value="1"/>
</dbReference>
<feature type="transmembrane region" description="Helical" evidence="7">
    <location>
        <begin position="33"/>
        <end position="60"/>
    </location>
</feature>
<feature type="domain" description="ABC transmembrane type-1" evidence="9">
    <location>
        <begin position="37"/>
        <end position="316"/>
    </location>
</feature>
<dbReference type="InterPro" id="IPR003593">
    <property type="entry name" value="AAA+_ATPase"/>
</dbReference>
<dbReference type="EMBL" id="JACHWJ010000004">
    <property type="protein sequence ID" value="MBB2958737.1"/>
    <property type="molecule type" value="Genomic_DNA"/>
</dbReference>
<dbReference type="InterPro" id="IPR017871">
    <property type="entry name" value="ABC_transporter-like_CS"/>
</dbReference>
<dbReference type="InterPro" id="IPR036640">
    <property type="entry name" value="ABC1_TM_sf"/>
</dbReference>
<dbReference type="SMART" id="SM00382">
    <property type="entry name" value="AAA"/>
    <property type="match status" value="1"/>
</dbReference>
<evidence type="ECO:0000256" key="1">
    <source>
        <dbReference type="ARBA" id="ARBA00004651"/>
    </source>
</evidence>
<dbReference type="InterPro" id="IPR003439">
    <property type="entry name" value="ABC_transporter-like_ATP-bd"/>
</dbReference>
<feature type="transmembrane region" description="Helical" evidence="7">
    <location>
        <begin position="170"/>
        <end position="191"/>
    </location>
</feature>
<dbReference type="InterPro" id="IPR027417">
    <property type="entry name" value="P-loop_NTPase"/>
</dbReference>
<organism evidence="10 11">
    <name type="scientific">Pseudoclavibacter helvolus</name>
    <dbReference type="NCBI Taxonomy" id="255205"/>
    <lineage>
        <taxon>Bacteria</taxon>
        <taxon>Bacillati</taxon>
        <taxon>Actinomycetota</taxon>
        <taxon>Actinomycetes</taxon>
        <taxon>Micrococcales</taxon>
        <taxon>Microbacteriaceae</taxon>
        <taxon>Pseudoclavibacter</taxon>
    </lineage>
</organism>
<evidence type="ECO:0000256" key="5">
    <source>
        <dbReference type="ARBA" id="ARBA00022989"/>
    </source>
</evidence>
<sequence length="619" mass="64957">MNAALAEPNAMSAPELATRPQLVAWLLRQTAPLLWPLVLATVLRVIGQLAGIAILVVAMLGVSGALALWPTVWTMVALALSKAVLRYLEQFSGHFVAFAALARLRDLFYARLAPQAPAATEGAGSGELSERATRDIDRVEVFFAHTAPPAISAVLVPAIALAWLGATQGAVLAVAIAPFVVLVVLVVPAVGGMVSWRASQQAVAAKGVVAQHVSDSVQGVREVLAFEYGAARLDDMDARTETGARSSSLASRISAVRGALVVLLQWGSVLAALVVGGTGVVNGELSWAQLLVALAVAVGLFVPTRAVESFVTDLNASFASAARLYEVIERSPLVTDADAQPIGHGESRLDVDARRAQPVALAFEDVTFSYPVGPDAGSGPSSDSARSGAPTRAVLEDISFELRAGEHLTVVGPSGSGKSTIASLALRFWDPDGGSVSLRRGSAGPLELLPRIPLDELRTRTALVSQRPYLSDGTVGQNVALARPHASDEEIFAALRVAALDEWVREQPKGLETPVRERGGGLSGGQRQRVAIARAVLAEPELLVLDEATSALDGATERTVRERLAVWASGRSILEISHRLDALGDTDRVLVLDAGGIVEVGPPEQLRDAGGAFQHLLER</sequence>